<proteinExistence type="predicted"/>
<name>A0ABV0W0X4_9TELE</name>
<dbReference type="EMBL" id="JAHRIM010021739">
    <property type="protein sequence ID" value="MEQ2263177.1"/>
    <property type="molecule type" value="Genomic_DNA"/>
</dbReference>
<organism evidence="1 2">
    <name type="scientific">Xenotaenia resolanae</name>
    <dbReference type="NCBI Taxonomy" id="208358"/>
    <lineage>
        <taxon>Eukaryota</taxon>
        <taxon>Metazoa</taxon>
        <taxon>Chordata</taxon>
        <taxon>Craniata</taxon>
        <taxon>Vertebrata</taxon>
        <taxon>Euteleostomi</taxon>
        <taxon>Actinopterygii</taxon>
        <taxon>Neopterygii</taxon>
        <taxon>Teleostei</taxon>
        <taxon>Neoteleostei</taxon>
        <taxon>Acanthomorphata</taxon>
        <taxon>Ovalentaria</taxon>
        <taxon>Atherinomorphae</taxon>
        <taxon>Cyprinodontiformes</taxon>
        <taxon>Goodeidae</taxon>
        <taxon>Xenotaenia</taxon>
    </lineage>
</organism>
<protein>
    <recommendedName>
        <fullName evidence="3">Transposase</fullName>
    </recommendedName>
</protein>
<dbReference type="PANTHER" id="PTHR46791:SF11">
    <property type="entry name" value="INTEGRASE CATALYTIC DOMAIN-CONTAINING PROTEIN"/>
    <property type="match status" value="1"/>
</dbReference>
<dbReference type="PANTHER" id="PTHR46791">
    <property type="entry name" value="EXPRESSED PROTEIN"/>
    <property type="match status" value="1"/>
</dbReference>
<evidence type="ECO:0000313" key="2">
    <source>
        <dbReference type="Proteomes" id="UP001444071"/>
    </source>
</evidence>
<dbReference type="Proteomes" id="UP001444071">
    <property type="component" value="Unassembled WGS sequence"/>
</dbReference>
<reference evidence="1 2" key="1">
    <citation type="submission" date="2021-06" db="EMBL/GenBank/DDBJ databases">
        <authorList>
            <person name="Palmer J.M."/>
        </authorList>
    </citation>
    <scope>NUCLEOTIDE SEQUENCE [LARGE SCALE GENOMIC DNA]</scope>
    <source>
        <strain evidence="1 2">XR_2019</strain>
        <tissue evidence="1">Muscle</tissue>
    </source>
</reference>
<sequence>MEHLLSRINEFLDRPHLDLDYFHYVINQEVFVFTSASTVLDVPVDVMECILNLQEKIRATLSKAEPCVLVTEVTSGRGRPKLAVSEDLLAHLIGMALPVSCIANLLGVSISTVFRRMDELGLSTRSSFSCLSDSELDNAARSIKHRLPNAGYRMVKGCLQADGHRVQWDQVKESMQLAVYKE</sequence>
<evidence type="ECO:0000313" key="1">
    <source>
        <dbReference type="EMBL" id="MEQ2263177.1"/>
    </source>
</evidence>
<evidence type="ECO:0008006" key="3">
    <source>
        <dbReference type="Google" id="ProtNLM"/>
    </source>
</evidence>
<keyword evidence="2" id="KW-1185">Reference proteome</keyword>
<accession>A0ABV0W0X4</accession>
<comment type="caution">
    <text evidence="1">The sequence shown here is derived from an EMBL/GenBank/DDBJ whole genome shotgun (WGS) entry which is preliminary data.</text>
</comment>
<gene>
    <name evidence="1" type="ORF">XENORESO_004076</name>
</gene>